<organism evidence="3 4">
    <name type="scientific">Colocasia esculenta</name>
    <name type="common">Wild taro</name>
    <name type="synonym">Arum esculentum</name>
    <dbReference type="NCBI Taxonomy" id="4460"/>
    <lineage>
        <taxon>Eukaryota</taxon>
        <taxon>Viridiplantae</taxon>
        <taxon>Streptophyta</taxon>
        <taxon>Embryophyta</taxon>
        <taxon>Tracheophyta</taxon>
        <taxon>Spermatophyta</taxon>
        <taxon>Magnoliopsida</taxon>
        <taxon>Liliopsida</taxon>
        <taxon>Araceae</taxon>
        <taxon>Aroideae</taxon>
        <taxon>Colocasieae</taxon>
        <taxon>Colocasia</taxon>
    </lineage>
</organism>
<keyword evidence="4" id="KW-1185">Reference proteome</keyword>
<dbReference type="EMBL" id="NMUH01001268">
    <property type="protein sequence ID" value="MQL90720.1"/>
    <property type="molecule type" value="Genomic_DNA"/>
</dbReference>
<dbReference type="PANTHER" id="PTHR34937">
    <property type="entry name" value="OS08G0559800 PROTEIN"/>
    <property type="match status" value="1"/>
</dbReference>
<dbReference type="Proteomes" id="UP000652761">
    <property type="component" value="Unassembled WGS sequence"/>
</dbReference>
<feature type="compositionally biased region" description="Acidic residues" evidence="2">
    <location>
        <begin position="161"/>
        <end position="170"/>
    </location>
</feature>
<protein>
    <submittedName>
        <fullName evidence="3">Uncharacterized protein</fullName>
    </submittedName>
</protein>
<gene>
    <name evidence="3" type="ORF">Taro_023333</name>
</gene>
<evidence type="ECO:0000256" key="1">
    <source>
        <dbReference type="SAM" id="Coils"/>
    </source>
</evidence>
<keyword evidence="1" id="KW-0175">Coiled coil</keyword>
<proteinExistence type="predicted"/>
<feature type="compositionally biased region" description="Basic and acidic residues" evidence="2">
    <location>
        <begin position="49"/>
        <end position="59"/>
    </location>
</feature>
<feature type="compositionally biased region" description="Low complexity" evidence="2">
    <location>
        <begin position="60"/>
        <end position="69"/>
    </location>
</feature>
<name>A0A843VAG6_COLES</name>
<feature type="coiled-coil region" evidence="1">
    <location>
        <begin position="495"/>
        <end position="526"/>
    </location>
</feature>
<feature type="coiled-coil region" evidence="1">
    <location>
        <begin position="244"/>
        <end position="271"/>
    </location>
</feature>
<evidence type="ECO:0000256" key="2">
    <source>
        <dbReference type="SAM" id="MobiDB-lite"/>
    </source>
</evidence>
<dbReference type="PANTHER" id="PTHR34937:SF2">
    <property type="entry name" value="OS08G0559800 PROTEIN"/>
    <property type="match status" value="1"/>
</dbReference>
<sequence length="569" mass="63742">MTGRWGFPLSQFYFFFSRFFCSSPREDEQRDGKRAEGHLTSLACATMADKPEEDPRSESPPENCSCSPEALPRSATAVDGLAPGMESIHISHRELQYSGMEEEALADLRDQNLRPFDPLEEAVQEGYSLGIKPLEVHDSLTEREGTGHSTRKEPVGSEETASADESDLSEESSRGIGVCSEVLGLIRSTKECLRRILDRLGEDKLGKFVEDDASLRDDLEVILAEAGQAHKLGLEVESKFIRYEEMRTKEKKELENSIRSLTEENSDISGLLRVAILEKEAAEKSLGKLTGSGEQKRMAIFQIAEWGLQKAGFGFMMGASAGESPNDNPGSCNASIQSDGSECEEDRVSLASTVERIIKNLRHEVTELRCSLEEYRLENEHLQALTCKQSQEMADSGLHIKVLEEKQNILTRNVEDLSLELQGAEEEAIRWRKACELEVEAGKTAIKECEKEIASLTEDLVRTRGALDTSNNKLKLKEKLAVTAMAAQSAAETSLRLADSRSVALRERIEELTRQLEEEFERGRREQSGVRRRVRHMCWPWQGLMAKPPIPSSRNARRRTLPDMVTLLH</sequence>
<evidence type="ECO:0000313" key="3">
    <source>
        <dbReference type="EMBL" id="MQL90720.1"/>
    </source>
</evidence>
<accession>A0A843VAG6</accession>
<evidence type="ECO:0000313" key="4">
    <source>
        <dbReference type="Proteomes" id="UP000652761"/>
    </source>
</evidence>
<reference evidence="3" key="1">
    <citation type="submission" date="2017-07" db="EMBL/GenBank/DDBJ databases">
        <title>Taro Niue Genome Assembly and Annotation.</title>
        <authorList>
            <person name="Atibalentja N."/>
            <person name="Keating K."/>
            <person name="Fields C.J."/>
        </authorList>
    </citation>
    <scope>NUCLEOTIDE SEQUENCE</scope>
    <source>
        <strain evidence="3">Niue_2</strain>
        <tissue evidence="3">Leaf</tissue>
    </source>
</reference>
<dbReference type="AlphaFoldDB" id="A0A843VAG6"/>
<comment type="caution">
    <text evidence="3">The sequence shown here is derived from an EMBL/GenBank/DDBJ whole genome shotgun (WGS) entry which is preliminary data.</text>
</comment>
<dbReference type="InterPro" id="IPR040300">
    <property type="entry name" value="At3g49055-like"/>
</dbReference>
<feature type="region of interest" description="Disordered" evidence="2">
    <location>
        <begin position="45"/>
        <end position="70"/>
    </location>
</feature>
<feature type="compositionally biased region" description="Basic and acidic residues" evidence="2">
    <location>
        <begin position="136"/>
        <end position="155"/>
    </location>
</feature>
<feature type="region of interest" description="Disordered" evidence="2">
    <location>
        <begin position="136"/>
        <end position="172"/>
    </location>
</feature>
<feature type="coiled-coil region" evidence="1">
    <location>
        <begin position="358"/>
        <end position="466"/>
    </location>
</feature>
<dbReference type="OrthoDB" id="1925974at2759"/>